<dbReference type="GO" id="GO:0016874">
    <property type="term" value="F:ligase activity"/>
    <property type="evidence" value="ECO:0007669"/>
    <property type="project" value="UniProtKB-KW"/>
</dbReference>
<feature type="domain" description="O-antigen ligase-related" evidence="6">
    <location>
        <begin position="264"/>
        <end position="404"/>
    </location>
</feature>
<organism evidence="7 8">
    <name type="scientific">Roseospira marina</name>
    <dbReference type="NCBI Taxonomy" id="140057"/>
    <lineage>
        <taxon>Bacteria</taxon>
        <taxon>Pseudomonadati</taxon>
        <taxon>Pseudomonadota</taxon>
        <taxon>Alphaproteobacteria</taxon>
        <taxon>Rhodospirillales</taxon>
        <taxon>Rhodospirillaceae</taxon>
        <taxon>Roseospira</taxon>
    </lineage>
</organism>
<feature type="transmembrane region" description="Helical" evidence="5">
    <location>
        <begin position="450"/>
        <end position="467"/>
    </location>
</feature>
<accession>A0A5M6I9G2</accession>
<feature type="transmembrane region" description="Helical" evidence="5">
    <location>
        <begin position="428"/>
        <end position="444"/>
    </location>
</feature>
<feature type="transmembrane region" description="Helical" evidence="5">
    <location>
        <begin position="77"/>
        <end position="97"/>
    </location>
</feature>
<keyword evidence="4 5" id="KW-0472">Membrane</keyword>
<name>A0A5M6I9G2_9PROT</name>
<dbReference type="PANTHER" id="PTHR37422:SF23">
    <property type="entry name" value="TEICHURONIC ACID BIOSYNTHESIS PROTEIN TUAE"/>
    <property type="match status" value="1"/>
</dbReference>
<keyword evidence="2 5" id="KW-0812">Transmembrane</keyword>
<evidence type="ECO:0000259" key="6">
    <source>
        <dbReference type="Pfam" id="PF04932"/>
    </source>
</evidence>
<feature type="transmembrane region" description="Helical" evidence="5">
    <location>
        <begin position="139"/>
        <end position="159"/>
    </location>
</feature>
<dbReference type="AlphaFoldDB" id="A0A5M6I9G2"/>
<protein>
    <submittedName>
        <fullName evidence="7">O-antigen ligase family protein</fullName>
    </submittedName>
</protein>
<evidence type="ECO:0000313" key="7">
    <source>
        <dbReference type="EMBL" id="KAA5604308.1"/>
    </source>
</evidence>
<dbReference type="GO" id="GO:0016020">
    <property type="term" value="C:membrane"/>
    <property type="evidence" value="ECO:0007669"/>
    <property type="project" value="UniProtKB-SubCell"/>
</dbReference>
<evidence type="ECO:0000256" key="1">
    <source>
        <dbReference type="ARBA" id="ARBA00004141"/>
    </source>
</evidence>
<evidence type="ECO:0000256" key="3">
    <source>
        <dbReference type="ARBA" id="ARBA00022989"/>
    </source>
</evidence>
<keyword evidence="8" id="KW-1185">Reference proteome</keyword>
<dbReference type="OrthoDB" id="4391260at2"/>
<dbReference type="InterPro" id="IPR051533">
    <property type="entry name" value="WaaL-like"/>
</dbReference>
<dbReference type="Pfam" id="PF04932">
    <property type="entry name" value="Wzy_C"/>
    <property type="match status" value="1"/>
</dbReference>
<feature type="transmembrane region" description="Helical" evidence="5">
    <location>
        <begin position="396"/>
        <end position="416"/>
    </location>
</feature>
<evidence type="ECO:0000256" key="4">
    <source>
        <dbReference type="ARBA" id="ARBA00023136"/>
    </source>
</evidence>
<feature type="transmembrane region" description="Helical" evidence="5">
    <location>
        <begin position="304"/>
        <end position="323"/>
    </location>
</feature>
<comment type="subcellular location">
    <subcellularLocation>
        <location evidence="1">Membrane</location>
        <topology evidence="1">Multi-pass membrane protein</topology>
    </subcellularLocation>
</comment>
<reference evidence="7 8" key="1">
    <citation type="submission" date="2019-09" db="EMBL/GenBank/DDBJ databases">
        <title>Genome sequence of Roseospira marina, one of the more divergent members of the non-sulfur purple photosynthetic bacterial family, the Rhodospirillaceae.</title>
        <authorList>
            <person name="Meyer T."/>
            <person name="Kyndt J."/>
        </authorList>
    </citation>
    <scope>NUCLEOTIDE SEQUENCE [LARGE SCALE GENOMIC DNA]</scope>
    <source>
        <strain evidence="7 8">DSM 15113</strain>
    </source>
</reference>
<proteinExistence type="predicted"/>
<sequence length="483" mass="51291">MGQAVSSSVSRAGRGGTSTVSMRGPAFWIAAMLVGLTPLPLASARPVWVDLLAMLVGLGLTAYAWQRWRLRRPMPPVPAPLVIAGALVLAVAAWAQVQATPGLLPGLAHPAWDYAARALGADDLPAAISLVPERTRATAFAWVTYLGFGLLVALVAYRARNADRLLFLFVAAQGVYAAYGLVVYLGGFETVLWFDKTAYRGSLSSTFINRNSYATFVGLGVLAALALVLRHLRQTLESEPDARRVVLALAEDLWGRVLVPVSVMAVGTVALLLTGSRMGLASFAAGAIVFLGIWIGRMRGRVRWVGGGLVAVVVLMLAGSVSLSGDVTLSRVDHLFIEGDGRFAVFPRIVAAIGDRPWVGHGLGTFESAFRLYRDESVEGFFDRGHSDWLELPMDVGLPAAAAVILAFAVAAAAALRRAVLDPEPERPLLACAAVVLVAVHATMDFSLQIPAVMVAFLLLLVAGLVGRVRTPERATFADPNPL</sequence>
<feature type="transmembrane region" description="Helical" evidence="5">
    <location>
        <begin position="279"/>
        <end position="297"/>
    </location>
</feature>
<evidence type="ECO:0000313" key="8">
    <source>
        <dbReference type="Proteomes" id="UP000324065"/>
    </source>
</evidence>
<dbReference type="PANTHER" id="PTHR37422">
    <property type="entry name" value="TEICHURONIC ACID BIOSYNTHESIS PROTEIN TUAE"/>
    <property type="match status" value="1"/>
</dbReference>
<evidence type="ECO:0000256" key="5">
    <source>
        <dbReference type="SAM" id="Phobius"/>
    </source>
</evidence>
<dbReference type="Proteomes" id="UP000324065">
    <property type="component" value="Unassembled WGS sequence"/>
</dbReference>
<feature type="transmembrane region" description="Helical" evidence="5">
    <location>
        <begin position="47"/>
        <end position="65"/>
    </location>
</feature>
<dbReference type="RefSeq" id="WP_150063565.1">
    <property type="nucleotide sequence ID" value="NZ_JACHII010000018.1"/>
</dbReference>
<keyword evidence="3 5" id="KW-1133">Transmembrane helix</keyword>
<feature type="transmembrane region" description="Helical" evidence="5">
    <location>
        <begin position="166"/>
        <end position="193"/>
    </location>
</feature>
<feature type="transmembrane region" description="Helical" evidence="5">
    <location>
        <begin position="253"/>
        <end position="273"/>
    </location>
</feature>
<feature type="transmembrane region" description="Helical" evidence="5">
    <location>
        <begin position="213"/>
        <end position="232"/>
    </location>
</feature>
<dbReference type="EMBL" id="VWPJ01000019">
    <property type="protein sequence ID" value="KAA5604308.1"/>
    <property type="molecule type" value="Genomic_DNA"/>
</dbReference>
<evidence type="ECO:0000256" key="2">
    <source>
        <dbReference type="ARBA" id="ARBA00022692"/>
    </source>
</evidence>
<keyword evidence="7" id="KW-0436">Ligase</keyword>
<comment type="caution">
    <text evidence="7">The sequence shown here is derived from an EMBL/GenBank/DDBJ whole genome shotgun (WGS) entry which is preliminary data.</text>
</comment>
<feature type="transmembrane region" description="Helical" evidence="5">
    <location>
        <begin position="20"/>
        <end position="41"/>
    </location>
</feature>
<gene>
    <name evidence="7" type="ORF">F1188_16580</name>
</gene>
<dbReference type="InterPro" id="IPR007016">
    <property type="entry name" value="O-antigen_ligase-rel_domated"/>
</dbReference>